<dbReference type="Pfam" id="PF13456">
    <property type="entry name" value="RVT_3"/>
    <property type="match status" value="1"/>
</dbReference>
<dbReference type="OrthoDB" id="1736889at2759"/>
<name>A0A1U7YDF7_NICSY</name>
<protein>
    <submittedName>
        <fullName evidence="3">Uncharacterized protein LOC104243732</fullName>
    </submittedName>
</protein>
<dbReference type="GO" id="GO:0003676">
    <property type="term" value="F:nucleic acid binding"/>
    <property type="evidence" value="ECO:0007669"/>
    <property type="project" value="InterPro"/>
</dbReference>
<proteinExistence type="predicted"/>
<dbReference type="eggNOG" id="ENOG502SGQ5">
    <property type="taxonomic scope" value="Eukaryota"/>
</dbReference>
<dbReference type="AlphaFoldDB" id="A0A1U7YDF7"/>
<dbReference type="GO" id="GO:0004523">
    <property type="term" value="F:RNA-DNA hybrid ribonuclease activity"/>
    <property type="evidence" value="ECO:0007669"/>
    <property type="project" value="InterPro"/>
</dbReference>
<feature type="domain" description="RNase H type-1" evidence="1">
    <location>
        <begin position="2"/>
        <end position="70"/>
    </location>
</feature>
<organism evidence="2 3">
    <name type="scientific">Nicotiana sylvestris</name>
    <name type="common">Wood tobacco</name>
    <name type="synonym">South American tobacco</name>
    <dbReference type="NCBI Taxonomy" id="4096"/>
    <lineage>
        <taxon>Eukaryota</taxon>
        <taxon>Viridiplantae</taxon>
        <taxon>Streptophyta</taxon>
        <taxon>Embryophyta</taxon>
        <taxon>Tracheophyta</taxon>
        <taxon>Spermatophyta</taxon>
        <taxon>Magnoliopsida</taxon>
        <taxon>eudicotyledons</taxon>
        <taxon>Gunneridae</taxon>
        <taxon>Pentapetalae</taxon>
        <taxon>asterids</taxon>
        <taxon>lamiids</taxon>
        <taxon>Solanales</taxon>
        <taxon>Solanaceae</taxon>
        <taxon>Nicotianoideae</taxon>
        <taxon>Nicotianeae</taxon>
        <taxon>Nicotiana</taxon>
    </lineage>
</organism>
<evidence type="ECO:0000313" key="3">
    <source>
        <dbReference type="RefSeq" id="XP_009797279.1"/>
    </source>
</evidence>
<gene>
    <name evidence="3" type="primary">LOC104243732</name>
</gene>
<dbReference type="InterPro" id="IPR036397">
    <property type="entry name" value="RNaseH_sf"/>
</dbReference>
<dbReference type="Proteomes" id="UP000189701">
    <property type="component" value="Unplaced"/>
</dbReference>
<dbReference type="InterPro" id="IPR002156">
    <property type="entry name" value="RNaseH_domain"/>
</dbReference>
<evidence type="ECO:0000259" key="1">
    <source>
        <dbReference type="Pfam" id="PF13456"/>
    </source>
</evidence>
<dbReference type="Gene3D" id="3.30.420.10">
    <property type="entry name" value="Ribonuclease H-like superfamily/Ribonuclease H"/>
    <property type="match status" value="1"/>
</dbReference>
<dbReference type="InterPro" id="IPR012337">
    <property type="entry name" value="RNaseH-like_sf"/>
</dbReference>
<reference evidence="2" key="1">
    <citation type="journal article" date="2013" name="Genome Biol.">
        <title>Reference genomes and transcriptomes of Nicotiana sylvestris and Nicotiana tomentosiformis.</title>
        <authorList>
            <person name="Sierro N."/>
            <person name="Battey J.N."/>
            <person name="Ouadi S."/>
            <person name="Bovet L."/>
            <person name="Goepfert S."/>
            <person name="Bakaher N."/>
            <person name="Peitsch M.C."/>
            <person name="Ivanov N.V."/>
        </authorList>
    </citation>
    <scope>NUCLEOTIDE SEQUENCE [LARGE SCALE GENOMIC DNA]</scope>
</reference>
<feature type="non-terminal residue" evidence="3">
    <location>
        <position position="113"/>
    </location>
</feature>
<evidence type="ECO:0000313" key="2">
    <source>
        <dbReference type="Proteomes" id="UP000189701"/>
    </source>
</evidence>
<dbReference type="PANTHER" id="PTHR48475:SF1">
    <property type="entry name" value="RNASE H TYPE-1 DOMAIN-CONTAINING PROTEIN"/>
    <property type="match status" value="1"/>
</dbReference>
<keyword evidence="2" id="KW-1185">Reference proteome</keyword>
<reference evidence="3" key="2">
    <citation type="submission" date="2025-08" db="UniProtKB">
        <authorList>
            <consortium name="RefSeq"/>
        </authorList>
    </citation>
    <scope>IDENTIFICATION</scope>
    <source>
        <tissue evidence="3">Leaf</tissue>
    </source>
</reference>
<accession>A0A1U7YDF7</accession>
<dbReference type="PANTHER" id="PTHR48475">
    <property type="entry name" value="RIBONUCLEASE H"/>
    <property type="match status" value="1"/>
</dbReference>
<sequence>MAVDQGVEDLLIMGDSDLIIRQAQGKWETRDIKLIPYRQHVEDLGKRFKSIEFRYIPRCHNELADALATLASMLPYPSNADIGPLEVQIRERHGYYNVIEAGPSIQPWYQDVK</sequence>
<dbReference type="RefSeq" id="XP_009797279.1">
    <property type="nucleotide sequence ID" value="XM_009798977.1"/>
</dbReference>
<dbReference type="SUPFAM" id="SSF53098">
    <property type="entry name" value="Ribonuclease H-like"/>
    <property type="match status" value="1"/>
</dbReference>